<evidence type="ECO:0000256" key="1">
    <source>
        <dbReference type="ARBA" id="ARBA00004994"/>
    </source>
</evidence>
<dbReference type="GO" id="GO:0005737">
    <property type="term" value="C:cytoplasm"/>
    <property type="evidence" value="ECO:0007669"/>
    <property type="project" value="TreeGrafter"/>
</dbReference>
<feature type="domain" description="Ketopantoate reductase C-terminal" evidence="11">
    <location>
        <begin position="159"/>
        <end position="258"/>
    </location>
</feature>
<dbReference type="SUPFAM" id="SSF51735">
    <property type="entry name" value="NAD(P)-binding Rossmann-fold domains"/>
    <property type="match status" value="1"/>
</dbReference>
<keyword evidence="5 9" id="KW-0521">NADP</keyword>
<evidence type="ECO:0000256" key="5">
    <source>
        <dbReference type="ARBA" id="ARBA00022857"/>
    </source>
</evidence>
<evidence type="ECO:0000313" key="12">
    <source>
        <dbReference type="EMBL" id="SMC09213.1"/>
    </source>
</evidence>
<dbReference type="RefSeq" id="WP_084275453.1">
    <property type="nucleotide sequence ID" value="NZ_AP026671.1"/>
</dbReference>
<evidence type="ECO:0000256" key="6">
    <source>
        <dbReference type="ARBA" id="ARBA00023002"/>
    </source>
</evidence>
<evidence type="ECO:0000256" key="9">
    <source>
        <dbReference type="RuleBase" id="RU362068"/>
    </source>
</evidence>
<dbReference type="NCBIfam" id="TIGR00745">
    <property type="entry name" value="apbA_panE"/>
    <property type="match status" value="1"/>
</dbReference>
<dbReference type="EC" id="1.1.1.169" evidence="3 9"/>
<name>A0A1W1WTZ7_9BACT</name>
<keyword evidence="6 9" id="KW-0560">Oxidoreductase</keyword>
<dbReference type="InterPro" id="IPR008927">
    <property type="entry name" value="6-PGluconate_DH-like_C_sf"/>
</dbReference>
<comment type="similarity">
    <text evidence="2 9">Belongs to the ketopantoate reductase family.</text>
</comment>
<dbReference type="GO" id="GO:0008677">
    <property type="term" value="F:2-dehydropantoate 2-reductase activity"/>
    <property type="evidence" value="ECO:0007669"/>
    <property type="project" value="UniProtKB-EC"/>
</dbReference>
<dbReference type="SUPFAM" id="SSF48179">
    <property type="entry name" value="6-phosphogluconate dehydrogenase C-terminal domain-like"/>
    <property type="match status" value="1"/>
</dbReference>
<dbReference type="Pfam" id="PF08546">
    <property type="entry name" value="ApbA_C"/>
    <property type="match status" value="1"/>
</dbReference>
<accession>A0A1W1WTZ7</accession>
<gene>
    <name evidence="12" type="ORF">SAMN05660197_1018</name>
</gene>
<dbReference type="PANTHER" id="PTHR21708:SF26">
    <property type="entry name" value="2-DEHYDROPANTOATE 2-REDUCTASE"/>
    <property type="match status" value="1"/>
</dbReference>
<dbReference type="PANTHER" id="PTHR21708">
    <property type="entry name" value="PROBABLE 2-DEHYDROPANTOATE 2-REDUCTASE"/>
    <property type="match status" value="1"/>
</dbReference>
<evidence type="ECO:0000259" key="11">
    <source>
        <dbReference type="Pfam" id="PF08546"/>
    </source>
</evidence>
<dbReference type="GO" id="GO:0015940">
    <property type="term" value="P:pantothenate biosynthetic process"/>
    <property type="evidence" value="ECO:0007669"/>
    <property type="project" value="UniProtKB-UniPathway"/>
</dbReference>
<comment type="catalytic activity">
    <reaction evidence="8 9">
        <text>(R)-pantoate + NADP(+) = 2-dehydropantoate + NADPH + H(+)</text>
        <dbReference type="Rhea" id="RHEA:16233"/>
        <dbReference type="ChEBI" id="CHEBI:11561"/>
        <dbReference type="ChEBI" id="CHEBI:15378"/>
        <dbReference type="ChEBI" id="CHEBI:15980"/>
        <dbReference type="ChEBI" id="CHEBI:57783"/>
        <dbReference type="ChEBI" id="CHEBI:58349"/>
        <dbReference type="EC" id="1.1.1.169"/>
    </reaction>
</comment>
<evidence type="ECO:0000256" key="4">
    <source>
        <dbReference type="ARBA" id="ARBA00019465"/>
    </source>
</evidence>
<proteinExistence type="inferred from homology"/>
<dbReference type="EMBL" id="FWWZ01000001">
    <property type="protein sequence ID" value="SMC09213.1"/>
    <property type="molecule type" value="Genomic_DNA"/>
</dbReference>
<protein>
    <recommendedName>
        <fullName evidence="4 9">2-dehydropantoate 2-reductase</fullName>
        <ecNumber evidence="3 9">1.1.1.169</ecNumber>
    </recommendedName>
    <alternativeName>
        <fullName evidence="7 9">Ketopantoate reductase</fullName>
    </alternativeName>
</protein>
<comment type="pathway">
    <text evidence="1 9">Cofactor biosynthesis; (R)-pantothenate biosynthesis; (R)-pantoate from 3-methyl-2-oxobutanoate: step 2/2.</text>
</comment>
<evidence type="ECO:0000256" key="2">
    <source>
        <dbReference type="ARBA" id="ARBA00007870"/>
    </source>
</evidence>
<sequence length="275" mass="30835">MKIAVVGGGGVGGYIAAKLSEHFHVDLLSKSMQQLHLIENGKLQTYHPHILDKPKGVYDIIFFATKSTVLPQRAKELQTHIHTHTIIVPLLNGIEPYNQLKKLFPTAKVLKGAIYIIANKVAPDTIELKGKGALVVTEQNETLAHILQTAEIKYKMPQDIDKAIWQKYLFIAATAALTTLYNATFGEIAKNHLDEFTRLLKEIKDIANKEGIPLNEEDIERSIMLLEKSPPNAKTSMQLDFEKGAPSEVDNLIGYLAQKSPLFTQIHNRLLEQRR</sequence>
<comment type="function">
    <text evidence="9">Catalyzes the NADPH-dependent reduction of ketopantoate into pantoic acid.</text>
</comment>
<feature type="domain" description="Ketopantoate reductase N-terminal" evidence="10">
    <location>
        <begin position="3"/>
        <end position="138"/>
    </location>
</feature>
<dbReference type="AlphaFoldDB" id="A0A1W1WTZ7"/>
<dbReference type="InterPro" id="IPR013328">
    <property type="entry name" value="6PGD_dom2"/>
</dbReference>
<dbReference type="InterPro" id="IPR051402">
    <property type="entry name" value="KPR-Related"/>
</dbReference>
<organism evidence="12 13">
    <name type="scientific">Nitratiruptor tergarcus DSM 16512</name>
    <dbReference type="NCBI Taxonomy" id="1069081"/>
    <lineage>
        <taxon>Bacteria</taxon>
        <taxon>Pseudomonadati</taxon>
        <taxon>Campylobacterota</taxon>
        <taxon>Epsilonproteobacteria</taxon>
        <taxon>Nautiliales</taxon>
        <taxon>Nitratiruptoraceae</taxon>
        <taxon>Nitratiruptor</taxon>
    </lineage>
</organism>
<dbReference type="STRING" id="1069081.SAMN05660197_1018"/>
<evidence type="ECO:0000313" key="13">
    <source>
        <dbReference type="Proteomes" id="UP000192602"/>
    </source>
</evidence>
<reference evidence="13" key="1">
    <citation type="submission" date="2017-04" db="EMBL/GenBank/DDBJ databases">
        <authorList>
            <person name="Varghese N."/>
            <person name="Submissions S."/>
        </authorList>
    </citation>
    <scope>NUCLEOTIDE SEQUENCE [LARGE SCALE GENOMIC DNA]</scope>
    <source>
        <strain evidence="13">DSM 16512</strain>
    </source>
</reference>
<dbReference type="InterPro" id="IPR013332">
    <property type="entry name" value="KPR_N"/>
</dbReference>
<dbReference type="Pfam" id="PF02558">
    <property type="entry name" value="ApbA"/>
    <property type="match status" value="1"/>
</dbReference>
<dbReference type="OrthoDB" id="5333395at2"/>
<evidence type="ECO:0000256" key="8">
    <source>
        <dbReference type="ARBA" id="ARBA00048793"/>
    </source>
</evidence>
<dbReference type="InterPro" id="IPR036291">
    <property type="entry name" value="NAD(P)-bd_dom_sf"/>
</dbReference>
<dbReference type="Gene3D" id="3.40.50.720">
    <property type="entry name" value="NAD(P)-binding Rossmann-like Domain"/>
    <property type="match status" value="1"/>
</dbReference>
<evidence type="ECO:0000259" key="10">
    <source>
        <dbReference type="Pfam" id="PF02558"/>
    </source>
</evidence>
<dbReference type="UniPathway" id="UPA00028">
    <property type="reaction ID" value="UER00004"/>
</dbReference>
<dbReference type="Proteomes" id="UP000192602">
    <property type="component" value="Unassembled WGS sequence"/>
</dbReference>
<keyword evidence="13" id="KW-1185">Reference proteome</keyword>
<dbReference type="InterPro" id="IPR003710">
    <property type="entry name" value="ApbA"/>
</dbReference>
<dbReference type="Gene3D" id="1.10.1040.10">
    <property type="entry name" value="N-(1-d-carboxylethyl)-l-norvaline Dehydrogenase, domain 2"/>
    <property type="match status" value="1"/>
</dbReference>
<evidence type="ECO:0000256" key="3">
    <source>
        <dbReference type="ARBA" id="ARBA00013014"/>
    </source>
</evidence>
<evidence type="ECO:0000256" key="7">
    <source>
        <dbReference type="ARBA" id="ARBA00032024"/>
    </source>
</evidence>
<keyword evidence="9" id="KW-0566">Pantothenate biosynthesis</keyword>
<dbReference type="InterPro" id="IPR013752">
    <property type="entry name" value="KPA_reductase"/>
</dbReference>